<evidence type="ECO:0000256" key="2">
    <source>
        <dbReference type="SAM" id="Phobius"/>
    </source>
</evidence>
<evidence type="ECO:0000313" key="4">
    <source>
        <dbReference type="Proteomes" id="UP001165074"/>
    </source>
</evidence>
<keyword evidence="4" id="KW-1185">Reference proteome</keyword>
<dbReference type="AlphaFoldDB" id="A0A9W6VWJ1"/>
<comment type="caution">
    <text evidence="3">The sequence shown here is derived from an EMBL/GenBank/DDBJ whole genome shotgun (WGS) entry which is preliminary data.</text>
</comment>
<name>A0A9W6VWJ1_9ACTN</name>
<evidence type="ECO:0000256" key="1">
    <source>
        <dbReference type="SAM" id="MobiDB-lite"/>
    </source>
</evidence>
<proteinExistence type="predicted"/>
<feature type="compositionally biased region" description="Gly residues" evidence="1">
    <location>
        <begin position="94"/>
        <end position="105"/>
    </location>
</feature>
<keyword evidence="2" id="KW-1133">Transmembrane helix</keyword>
<dbReference type="EMBL" id="BSTK01000001">
    <property type="protein sequence ID" value="GLY82284.1"/>
    <property type="molecule type" value="Genomic_DNA"/>
</dbReference>
<reference evidence="3" key="1">
    <citation type="submission" date="2023-03" db="EMBL/GenBank/DDBJ databases">
        <title>Actinoallomurus iriomotensis NBRC 103684.</title>
        <authorList>
            <person name="Ichikawa N."/>
            <person name="Sato H."/>
            <person name="Tonouchi N."/>
        </authorList>
    </citation>
    <scope>NUCLEOTIDE SEQUENCE</scope>
    <source>
        <strain evidence="3">NBRC 103684</strain>
    </source>
</reference>
<keyword evidence="2" id="KW-0472">Membrane</keyword>
<accession>A0A9W6VWJ1</accession>
<feature type="region of interest" description="Disordered" evidence="1">
    <location>
        <begin position="74"/>
        <end position="105"/>
    </location>
</feature>
<gene>
    <name evidence="3" type="ORF">Airi02_002160</name>
</gene>
<evidence type="ECO:0000313" key="3">
    <source>
        <dbReference type="EMBL" id="GLY82284.1"/>
    </source>
</evidence>
<feature type="compositionally biased region" description="Basic residues" evidence="1">
    <location>
        <begin position="81"/>
        <end position="90"/>
    </location>
</feature>
<feature type="transmembrane region" description="Helical" evidence="2">
    <location>
        <begin position="48"/>
        <end position="71"/>
    </location>
</feature>
<organism evidence="3 4">
    <name type="scientific">Actinoallomurus iriomotensis</name>
    <dbReference type="NCBI Taxonomy" id="478107"/>
    <lineage>
        <taxon>Bacteria</taxon>
        <taxon>Bacillati</taxon>
        <taxon>Actinomycetota</taxon>
        <taxon>Actinomycetes</taxon>
        <taxon>Streptosporangiales</taxon>
        <taxon>Thermomonosporaceae</taxon>
        <taxon>Actinoallomurus</taxon>
    </lineage>
</organism>
<dbReference type="Proteomes" id="UP001165074">
    <property type="component" value="Unassembled WGS sequence"/>
</dbReference>
<keyword evidence="2" id="KW-0812">Transmembrane</keyword>
<sequence length="105" mass="11989">MTWSLRKDAHPFAARPRGGVWDGYHRRVEPKLFLLGVVTSDFFHHIGWIHKVLIAVGLVLVVTFVVSRIVVARRGHDREKSRRRHRGRRHGPGEEGAGGPGDERR</sequence>
<protein>
    <submittedName>
        <fullName evidence="3">Uncharacterized protein</fullName>
    </submittedName>
</protein>